<evidence type="ECO:0000313" key="7">
    <source>
        <dbReference type="Proteomes" id="UP001165065"/>
    </source>
</evidence>
<dbReference type="InterPro" id="IPR023827">
    <property type="entry name" value="Peptidase_S8_Asp-AS"/>
</dbReference>
<dbReference type="Gene3D" id="2.60.120.200">
    <property type="match status" value="1"/>
</dbReference>
<dbReference type="PANTHER" id="PTHR12223:SF19">
    <property type="entry name" value="LEGUME LECTIN DOMAIN-CONTAINING PROTEIN"/>
    <property type="match status" value="1"/>
</dbReference>
<dbReference type="GO" id="GO:0030246">
    <property type="term" value="F:carbohydrate binding"/>
    <property type="evidence" value="ECO:0007669"/>
    <property type="project" value="UniProtKB-KW"/>
</dbReference>
<keyword evidence="2" id="KW-0378">Hydrolase</keyword>
<feature type="domain" description="Legume lectin" evidence="5">
    <location>
        <begin position="125"/>
        <end position="383"/>
    </location>
</feature>
<evidence type="ECO:0000313" key="6">
    <source>
        <dbReference type="EMBL" id="GMI46357.1"/>
    </source>
</evidence>
<dbReference type="PANTHER" id="PTHR12223">
    <property type="entry name" value="VESICULAR MANNOSE-BINDING LECTIN"/>
    <property type="match status" value="1"/>
</dbReference>
<evidence type="ECO:0000256" key="2">
    <source>
        <dbReference type="ARBA" id="ARBA00022801"/>
    </source>
</evidence>
<feature type="signal peptide" evidence="4">
    <location>
        <begin position="1"/>
        <end position="24"/>
    </location>
</feature>
<name>A0A9W7GIQ3_9STRA</name>
<gene>
    <name evidence="6" type="ORF">TrCOL_g390</name>
</gene>
<evidence type="ECO:0000256" key="1">
    <source>
        <dbReference type="ARBA" id="ARBA00022734"/>
    </source>
</evidence>
<evidence type="ECO:0000259" key="5">
    <source>
        <dbReference type="Pfam" id="PF00139"/>
    </source>
</evidence>
<comment type="caution">
    <text evidence="6">The sequence shown here is derived from an EMBL/GenBank/DDBJ whole genome shotgun (WGS) entry which is preliminary data.</text>
</comment>
<protein>
    <recommendedName>
        <fullName evidence="5">Legume lectin domain-containing protein</fullName>
    </recommendedName>
</protein>
<keyword evidence="1" id="KW-0430">Lectin</keyword>
<organism evidence="6 7">
    <name type="scientific">Triparma columacea</name>
    <dbReference type="NCBI Taxonomy" id="722753"/>
    <lineage>
        <taxon>Eukaryota</taxon>
        <taxon>Sar</taxon>
        <taxon>Stramenopiles</taxon>
        <taxon>Ochrophyta</taxon>
        <taxon>Bolidophyceae</taxon>
        <taxon>Parmales</taxon>
        <taxon>Triparmaceae</taxon>
        <taxon>Triparma</taxon>
    </lineage>
</organism>
<dbReference type="OrthoDB" id="409136at2759"/>
<dbReference type="Pfam" id="PF00139">
    <property type="entry name" value="Lectin_legB"/>
    <property type="match status" value="1"/>
</dbReference>
<dbReference type="Proteomes" id="UP001165065">
    <property type="component" value="Unassembled WGS sequence"/>
</dbReference>
<keyword evidence="4" id="KW-0732">Signal</keyword>
<dbReference type="InterPro" id="IPR001220">
    <property type="entry name" value="Legume_lectin_dom"/>
</dbReference>
<proteinExistence type="predicted"/>
<feature type="region of interest" description="Disordered" evidence="3">
    <location>
        <begin position="413"/>
        <end position="470"/>
    </location>
</feature>
<feature type="compositionally biased region" description="Polar residues" evidence="3">
    <location>
        <begin position="460"/>
        <end position="470"/>
    </location>
</feature>
<reference evidence="7" key="1">
    <citation type="journal article" date="2023" name="Commun. Biol.">
        <title>Genome analysis of Parmales, the sister group of diatoms, reveals the evolutionary specialization of diatoms from phago-mixotrophs to photoautotrophs.</title>
        <authorList>
            <person name="Ban H."/>
            <person name="Sato S."/>
            <person name="Yoshikawa S."/>
            <person name="Yamada K."/>
            <person name="Nakamura Y."/>
            <person name="Ichinomiya M."/>
            <person name="Sato N."/>
            <person name="Blanc-Mathieu R."/>
            <person name="Endo H."/>
            <person name="Kuwata A."/>
            <person name="Ogata H."/>
        </authorList>
    </citation>
    <scope>NUCLEOTIDE SEQUENCE [LARGE SCALE GENOMIC DNA]</scope>
</reference>
<dbReference type="InterPro" id="IPR056573">
    <property type="entry name" value="Lectin_L-type_dom"/>
</dbReference>
<dbReference type="CDD" id="cd01951">
    <property type="entry name" value="lectin_L-type"/>
    <property type="match status" value="1"/>
</dbReference>
<dbReference type="PROSITE" id="PS00136">
    <property type="entry name" value="SUBTILASE_ASP"/>
    <property type="match status" value="1"/>
</dbReference>
<feature type="chain" id="PRO_5040987883" description="Legume lectin domain-containing protein" evidence="4">
    <location>
        <begin position="25"/>
        <end position="470"/>
    </location>
</feature>
<dbReference type="InterPro" id="IPR051136">
    <property type="entry name" value="Intracellular_Lectin-GPT"/>
</dbReference>
<dbReference type="AlphaFoldDB" id="A0A9W7GIQ3"/>
<keyword evidence="7" id="KW-1185">Reference proteome</keyword>
<dbReference type="SUPFAM" id="SSF49899">
    <property type="entry name" value="Concanavalin A-like lectins/glucanases"/>
    <property type="match status" value="1"/>
</dbReference>
<dbReference type="EMBL" id="BRYA01000295">
    <property type="protein sequence ID" value="GMI46357.1"/>
    <property type="molecule type" value="Genomic_DNA"/>
</dbReference>
<evidence type="ECO:0000256" key="4">
    <source>
        <dbReference type="SAM" id="SignalP"/>
    </source>
</evidence>
<dbReference type="InterPro" id="IPR013320">
    <property type="entry name" value="ConA-like_dom_sf"/>
</dbReference>
<accession>A0A9W7GIQ3</accession>
<evidence type="ECO:0000256" key="3">
    <source>
        <dbReference type="SAM" id="MobiDB-lite"/>
    </source>
</evidence>
<dbReference type="GO" id="GO:0016787">
    <property type="term" value="F:hydrolase activity"/>
    <property type="evidence" value="ECO:0007669"/>
    <property type="project" value="UniProtKB-KW"/>
</dbReference>
<sequence length="470" mass="50980">MPCVGRWLAGHLLLLALCLYEVEGDFVFPDFNKTTGLQLNGAAATTSCEVGIDLTEKAGFKDIHGTANDYGLRHGKADNFSQTEYEQLGEKSLMQTRRTVKTNDENGTFSDSIKDTISSFGHRDEFVNSKTTRCATRVRLTPSTPSTSGSVFFTNRLPVLQGFDTKFEFQISDHSRTCTEHMDPGFGLKHHTTCSVHGGDGLAFVIHGDPNGPSSIGGNGAELGYGGIENGLAVEFDMWTNVASIHVSNDDIFSDHISIHSNGPDALTSDSASALGGSRAHDMADGGVHIAEVLYLPYIEPRYFERMSANENLAKYIKDNGEGRRLGTLAVFIDSGIDNDVPILAIPINLSVLLNLDQGLAYAGFTGSTGEKWEKHDLLRWQWCDFGSCKASAPDSSLFDYHTQSKFYTARHTYNHPGEGYGGSQQEEAPTRHGSPDTEPWGEDNSRKAGGFGSGLYSGAANQVPPNTLD</sequence>